<dbReference type="STRING" id="1469647.BC351_14595"/>
<dbReference type="PROSITE" id="PS00211">
    <property type="entry name" value="ABC_TRANSPORTER_1"/>
    <property type="match status" value="1"/>
</dbReference>
<dbReference type="AlphaFoldDB" id="A0A1V4H659"/>
<evidence type="ECO:0000313" key="5">
    <source>
        <dbReference type="EMBL" id="OPH46709.1"/>
    </source>
</evidence>
<dbReference type="PROSITE" id="PS50893">
    <property type="entry name" value="ABC_TRANSPORTER_2"/>
    <property type="match status" value="1"/>
</dbReference>
<accession>A0A1V4H659</accession>
<dbReference type="Pfam" id="PF00005">
    <property type="entry name" value="ABC_tran"/>
    <property type="match status" value="1"/>
</dbReference>
<dbReference type="Proteomes" id="UP000190626">
    <property type="component" value="Unassembled WGS sequence"/>
</dbReference>
<dbReference type="InterPro" id="IPR027417">
    <property type="entry name" value="P-loop_NTPase"/>
</dbReference>
<proteinExistence type="predicted"/>
<dbReference type="InterPro" id="IPR017871">
    <property type="entry name" value="ABC_transporter-like_CS"/>
</dbReference>
<dbReference type="InterPro" id="IPR003593">
    <property type="entry name" value="AAA+_ATPase"/>
</dbReference>
<comment type="caution">
    <text evidence="5">The sequence shown here is derived from an EMBL/GenBank/DDBJ whole genome shotgun (WGS) entry which is preliminary data.</text>
</comment>
<dbReference type="GO" id="GO:0005524">
    <property type="term" value="F:ATP binding"/>
    <property type="evidence" value="ECO:0007669"/>
    <property type="project" value="UniProtKB-KW"/>
</dbReference>
<dbReference type="RefSeq" id="WP_079421478.1">
    <property type="nucleotide sequence ID" value="NZ_MBTG01000073.1"/>
</dbReference>
<keyword evidence="2" id="KW-0547">Nucleotide-binding</keyword>
<keyword evidence="1" id="KW-0813">Transport</keyword>
<dbReference type="OrthoDB" id="9804819at2"/>
<evidence type="ECO:0000313" key="6">
    <source>
        <dbReference type="Proteomes" id="UP000190626"/>
    </source>
</evidence>
<evidence type="ECO:0000259" key="4">
    <source>
        <dbReference type="PROSITE" id="PS50893"/>
    </source>
</evidence>
<dbReference type="InterPro" id="IPR003439">
    <property type="entry name" value="ABC_transporter-like_ATP-bd"/>
</dbReference>
<dbReference type="Gene3D" id="3.40.50.300">
    <property type="entry name" value="P-loop containing nucleotide triphosphate hydrolases"/>
    <property type="match status" value="1"/>
</dbReference>
<dbReference type="SUPFAM" id="SSF52540">
    <property type="entry name" value="P-loop containing nucleoside triphosphate hydrolases"/>
    <property type="match status" value="1"/>
</dbReference>
<sequence length="346" mass="38944">MSLIEVQDLTKTFRQAVKAPGLVGAVKHMFTQKYREKQAVNGISLSIEAGEAVAYVGPNGAGKSTTIKMLSGILVPTSGSVMVDGVVPHKQRTDNARTIGAVFGQRTQLWFDLPIIESFALLKDIYEIPEAVYRYNMDRFTELLSLDEFLHQPTRKLSLGQRMRADLAAALLHNPRIVYLDEPTIGLDIAVKVKIREFIKQMNREQGTTIILTTHDLEDIEDICRRLVIIDQGRIIYDGSLQAVKDAFARERTIHFQLSQPLSGNEHLLTDWPGAVVEQKDGQHIAIRFDRFEVSASEVVSRVMRLGEVIDFRIDEPKIEHVIRRVYEGELVLTDAEPPKAMVAND</sequence>
<keyword evidence="6" id="KW-1185">Reference proteome</keyword>
<protein>
    <submittedName>
        <fullName evidence="5">Sugar ABC transporter ATP-binding protein</fullName>
    </submittedName>
</protein>
<dbReference type="GO" id="GO:0016887">
    <property type="term" value="F:ATP hydrolysis activity"/>
    <property type="evidence" value="ECO:0007669"/>
    <property type="project" value="InterPro"/>
</dbReference>
<gene>
    <name evidence="5" type="ORF">BC351_14595</name>
</gene>
<name>A0A1V4H659_9BACL</name>
<reference evidence="6" key="1">
    <citation type="submission" date="2016-07" db="EMBL/GenBank/DDBJ databases">
        <authorList>
            <person name="Florea S."/>
            <person name="Webb J.S."/>
            <person name="Jaromczyk J."/>
            <person name="Schardl C.L."/>
        </authorList>
    </citation>
    <scope>NUCLEOTIDE SEQUENCE [LARGE SCALE GENOMIC DNA]</scope>
    <source>
        <strain evidence="6">CY1</strain>
    </source>
</reference>
<keyword evidence="3 5" id="KW-0067">ATP-binding</keyword>
<dbReference type="PANTHER" id="PTHR42711">
    <property type="entry name" value="ABC TRANSPORTER ATP-BINDING PROTEIN"/>
    <property type="match status" value="1"/>
</dbReference>
<organism evidence="5 6">
    <name type="scientific">Paenibacillus ferrarius</name>
    <dbReference type="NCBI Taxonomy" id="1469647"/>
    <lineage>
        <taxon>Bacteria</taxon>
        <taxon>Bacillati</taxon>
        <taxon>Bacillota</taxon>
        <taxon>Bacilli</taxon>
        <taxon>Bacillales</taxon>
        <taxon>Paenibacillaceae</taxon>
        <taxon>Paenibacillus</taxon>
    </lineage>
</organism>
<dbReference type="PANTHER" id="PTHR42711:SF1">
    <property type="entry name" value="ABC-TRANSPORT PROTEIN, ATP-BINDING COMPONENT"/>
    <property type="match status" value="1"/>
</dbReference>
<feature type="domain" description="ABC transporter" evidence="4">
    <location>
        <begin position="4"/>
        <end position="257"/>
    </location>
</feature>
<dbReference type="SMART" id="SM00382">
    <property type="entry name" value="AAA"/>
    <property type="match status" value="1"/>
</dbReference>
<dbReference type="InterPro" id="IPR050763">
    <property type="entry name" value="ABC_transporter_ATP-binding"/>
</dbReference>
<evidence type="ECO:0000256" key="1">
    <source>
        <dbReference type="ARBA" id="ARBA00022448"/>
    </source>
</evidence>
<evidence type="ECO:0000256" key="2">
    <source>
        <dbReference type="ARBA" id="ARBA00022741"/>
    </source>
</evidence>
<dbReference type="EMBL" id="MBTG01000073">
    <property type="protein sequence ID" value="OPH46709.1"/>
    <property type="molecule type" value="Genomic_DNA"/>
</dbReference>
<evidence type="ECO:0000256" key="3">
    <source>
        <dbReference type="ARBA" id="ARBA00022840"/>
    </source>
</evidence>